<dbReference type="RefSeq" id="WP_072835741.1">
    <property type="nucleotide sequence ID" value="NZ_FQUU01000010.1"/>
</dbReference>
<reference evidence="2 3" key="1">
    <citation type="submission" date="2016-11" db="EMBL/GenBank/DDBJ databases">
        <authorList>
            <person name="Jaros S."/>
            <person name="Januszkiewicz K."/>
            <person name="Wedrychowicz H."/>
        </authorList>
    </citation>
    <scope>NUCLEOTIDE SEQUENCE [LARGE SCALE GENOMIC DNA]</scope>
    <source>
        <strain evidence="2 3">DSM 18119</strain>
    </source>
</reference>
<gene>
    <name evidence="2" type="ORF">SAMN02745131_02574</name>
</gene>
<keyword evidence="3" id="KW-1185">Reference proteome</keyword>
<proteinExistence type="predicted"/>
<evidence type="ECO:0000256" key="1">
    <source>
        <dbReference type="SAM" id="SignalP"/>
    </source>
</evidence>
<dbReference type="OrthoDB" id="653743at2"/>
<sequence>MYKLGYIFCFLVLLACHSKKAKTGTGETGFTYESFSDLFPAVKLPYQITDTSLLKSKDTTQIRSTEFAGFIADSVKNQIFTKGAKLKYYALAKIEVPKAETYYIVKVISGSKKAALLISFDGKGKYATSFPFLIPDDDATTSQASSIDKSFTISKNVVQKKDGELKGEGKNVYVYSADTRQFILIMTDLLDESKRDLINPIDTMPKTRKFAGDYIQGKRSLVSIRNGRTPNQALAFIHVEKNEGECTGELKGEILFTSSNTAIFRQGGDPCILQFNFTTSSVTLKEEEGCGNHRGLDCTLNGIFTKKKEVKSKSNTKKTTKK</sequence>
<accession>A0A1M5BH76</accession>
<name>A0A1M5BH76_9BACT</name>
<organism evidence="2 3">
    <name type="scientific">Flavisolibacter ginsengisoli DSM 18119</name>
    <dbReference type="NCBI Taxonomy" id="1121884"/>
    <lineage>
        <taxon>Bacteria</taxon>
        <taxon>Pseudomonadati</taxon>
        <taxon>Bacteroidota</taxon>
        <taxon>Chitinophagia</taxon>
        <taxon>Chitinophagales</taxon>
        <taxon>Chitinophagaceae</taxon>
        <taxon>Flavisolibacter</taxon>
    </lineage>
</organism>
<dbReference type="STRING" id="1121884.SAMN02745131_02574"/>
<evidence type="ECO:0000313" key="3">
    <source>
        <dbReference type="Proteomes" id="UP000184048"/>
    </source>
</evidence>
<dbReference type="Proteomes" id="UP000184048">
    <property type="component" value="Unassembled WGS sequence"/>
</dbReference>
<evidence type="ECO:0008006" key="4">
    <source>
        <dbReference type="Google" id="ProtNLM"/>
    </source>
</evidence>
<keyword evidence="1" id="KW-0732">Signal</keyword>
<feature type="chain" id="PRO_5012273965" description="Lipoprotein" evidence="1">
    <location>
        <begin position="22"/>
        <end position="322"/>
    </location>
</feature>
<dbReference type="AlphaFoldDB" id="A0A1M5BH76"/>
<protein>
    <recommendedName>
        <fullName evidence="4">Lipoprotein</fullName>
    </recommendedName>
</protein>
<feature type="signal peptide" evidence="1">
    <location>
        <begin position="1"/>
        <end position="21"/>
    </location>
</feature>
<dbReference type="EMBL" id="FQUU01000010">
    <property type="protein sequence ID" value="SHF41562.1"/>
    <property type="molecule type" value="Genomic_DNA"/>
</dbReference>
<dbReference type="PROSITE" id="PS51257">
    <property type="entry name" value="PROKAR_LIPOPROTEIN"/>
    <property type="match status" value="1"/>
</dbReference>
<evidence type="ECO:0000313" key="2">
    <source>
        <dbReference type="EMBL" id="SHF41562.1"/>
    </source>
</evidence>